<dbReference type="SUPFAM" id="SSF54001">
    <property type="entry name" value="Cysteine proteinases"/>
    <property type="match status" value="1"/>
</dbReference>
<dbReference type="Gene3D" id="1.10.418.20">
    <property type="match status" value="1"/>
</dbReference>
<dbReference type="Proteomes" id="UP000054558">
    <property type="component" value="Unassembled WGS sequence"/>
</dbReference>
<gene>
    <name evidence="1" type="ORF">KFL_007380110</name>
</gene>
<keyword evidence="2" id="KW-1185">Reference proteome</keyword>
<organism evidence="1 2">
    <name type="scientific">Klebsormidium nitens</name>
    <name type="common">Green alga</name>
    <name type="synonym">Ulothrix nitens</name>
    <dbReference type="NCBI Taxonomy" id="105231"/>
    <lineage>
        <taxon>Eukaryota</taxon>
        <taxon>Viridiplantae</taxon>
        <taxon>Streptophyta</taxon>
        <taxon>Klebsormidiophyceae</taxon>
        <taxon>Klebsormidiales</taxon>
        <taxon>Klebsormidiaceae</taxon>
        <taxon>Klebsormidium</taxon>
    </lineage>
</organism>
<sequence>MPTIIPQASNTDRLGTVPVEENNYDCGLFTLQYIEEIVTKQHLTVDAKKKSLSIENMLGVEKSRSEQETVERKRGHICKLIRLLSHAIESGQLQAPFNSEDLIKLYEEAKT</sequence>
<evidence type="ECO:0008006" key="3">
    <source>
        <dbReference type="Google" id="ProtNLM"/>
    </source>
</evidence>
<dbReference type="EMBL" id="DF237687">
    <property type="protein sequence ID" value="GAQ91176.1"/>
    <property type="molecule type" value="Genomic_DNA"/>
</dbReference>
<reference evidence="1 2" key="1">
    <citation type="journal article" date="2014" name="Nat. Commun.">
        <title>Klebsormidium flaccidum genome reveals primary factors for plant terrestrial adaptation.</title>
        <authorList>
            <person name="Hori K."/>
            <person name="Maruyama F."/>
            <person name="Fujisawa T."/>
            <person name="Togashi T."/>
            <person name="Yamamoto N."/>
            <person name="Seo M."/>
            <person name="Sato S."/>
            <person name="Yamada T."/>
            <person name="Mori H."/>
            <person name="Tajima N."/>
            <person name="Moriyama T."/>
            <person name="Ikeuchi M."/>
            <person name="Watanabe M."/>
            <person name="Wada H."/>
            <person name="Kobayashi K."/>
            <person name="Saito M."/>
            <person name="Masuda T."/>
            <person name="Sasaki-Sekimoto Y."/>
            <person name="Mashiguchi K."/>
            <person name="Awai K."/>
            <person name="Shimojima M."/>
            <person name="Masuda S."/>
            <person name="Iwai M."/>
            <person name="Nobusawa T."/>
            <person name="Narise T."/>
            <person name="Kondo S."/>
            <person name="Saito H."/>
            <person name="Sato R."/>
            <person name="Murakawa M."/>
            <person name="Ihara Y."/>
            <person name="Oshima-Yamada Y."/>
            <person name="Ohtaka K."/>
            <person name="Satoh M."/>
            <person name="Sonobe K."/>
            <person name="Ishii M."/>
            <person name="Ohtani R."/>
            <person name="Kanamori-Sato M."/>
            <person name="Honoki R."/>
            <person name="Miyazaki D."/>
            <person name="Mochizuki H."/>
            <person name="Umetsu J."/>
            <person name="Higashi K."/>
            <person name="Shibata D."/>
            <person name="Kamiya Y."/>
            <person name="Sato N."/>
            <person name="Nakamura Y."/>
            <person name="Tabata S."/>
            <person name="Ida S."/>
            <person name="Kurokawa K."/>
            <person name="Ohta H."/>
        </authorList>
    </citation>
    <scope>NUCLEOTIDE SEQUENCE [LARGE SCALE GENOMIC DNA]</scope>
    <source>
        <strain evidence="1 2">NIES-2285</strain>
    </source>
</reference>
<dbReference type="InterPro" id="IPR038765">
    <property type="entry name" value="Papain-like_cys_pep_sf"/>
</dbReference>
<dbReference type="AlphaFoldDB" id="A0A1Y1IQZ3"/>
<name>A0A1Y1IQZ3_KLENI</name>
<accession>A0A1Y1IQZ3</accession>
<evidence type="ECO:0000313" key="1">
    <source>
        <dbReference type="EMBL" id="GAQ91176.1"/>
    </source>
</evidence>
<proteinExistence type="predicted"/>
<evidence type="ECO:0000313" key="2">
    <source>
        <dbReference type="Proteomes" id="UP000054558"/>
    </source>
</evidence>
<protein>
    <recommendedName>
        <fullName evidence="3">Ubiquitin-like protease family profile domain-containing protein</fullName>
    </recommendedName>
</protein>